<feature type="compositionally biased region" description="Basic and acidic residues" evidence="1">
    <location>
        <begin position="112"/>
        <end position="121"/>
    </location>
</feature>
<evidence type="ECO:0000256" key="2">
    <source>
        <dbReference type="SAM" id="Phobius"/>
    </source>
</evidence>
<reference evidence="3 4" key="1">
    <citation type="submission" date="2019-04" db="EMBL/GenBank/DDBJ databases">
        <title>Herbidospora sp. NEAU-GS14.nov., a novel actinomycete isolated from soil.</title>
        <authorList>
            <person name="Han L."/>
        </authorList>
    </citation>
    <scope>NUCLEOTIDE SEQUENCE [LARGE SCALE GENOMIC DNA]</scope>
    <source>
        <strain evidence="3 4">NEAU-GS14</strain>
    </source>
</reference>
<sequence>MGARRGRVVAVGVGVAGQRRGDRPAQRDRRRGGHPAGALDRPAPDLQGAGRARQGREPRPDHDHAGGPRPGRHDQGGRPHRHPGRLRRPRAGRERPGGRRPGRHRLPQRRHHPDDRLDPVRRSPPMTGRPAFWVWLLGVVMGVLLVYTTLVPQARVFTIGTLIALCVLVPVLLVAFWLFTRIRPLRAAPIGYAWMALAWGGLAAFAVAFLANTAFSAILSKTTAPLFADRWADAIVAPLDEETAKLAGVALIALIAPWVMSGALAGFGYGAIIGLAFQIVEDLLYVFNTIIATGGIEQSGDTVESLIARLVYSAWWSHWAMTAVAGAGLGYAIARTDRTPATRVTVAVSAWIVAMFMHAWWDSPLLPDSTFAKGIPLLVIAIVVFIAARHLDRRSIAYGDPQRVSHTWGKVE</sequence>
<accession>A0A4U3MEU1</accession>
<dbReference type="GO" id="GO:0008237">
    <property type="term" value="F:metallopeptidase activity"/>
    <property type="evidence" value="ECO:0007669"/>
    <property type="project" value="UniProtKB-KW"/>
</dbReference>
<feature type="transmembrane region" description="Helical" evidence="2">
    <location>
        <begin position="341"/>
        <end position="359"/>
    </location>
</feature>
<feature type="transmembrane region" description="Helical" evidence="2">
    <location>
        <begin position="191"/>
        <end position="211"/>
    </location>
</feature>
<feature type="transmembrane region" description="Helical" evidence="2">
    <location>
        <begin position="371"/>
        <end position="388"/>
    </location>
</feature>
<dbReference type="Pfam" id="PF13367">
    <property type="entry name" value="PrsW-protease"/>
    <property type="match status" value="1"/>
</dbReference>
<protein>
    <submittedName>
        <fullName evidence="3">PrsW family intramembrane metalloprotease</fullName>
    </submittedName>
</protein>
<proteinExistence type="predicted"/>
<feature type="transmembrane region" description="Helical" evidence="2">
    <location>
        <begin position="316"/>
        <end position="334"/>
    </location>
</feature>
<dbReference type="EMBL" id="SZQA01000014">
    <property type="protein sequence ID" value="TKK87755.1"/>
    <property type="molecule type" value="Genomic_DNA"/>
</dbReference>
<keyword evidence="3" id="KW-0645">Protease</keyword>
<name>A0A4U3MEU1_9ACTN</name>
<dbReference type="Proteomes" id="UP000308705">
    <property type="component" value="Unassembled WGS sequence"/>
</dbReference>
<evidence type="ECO:0000256" key="1">
    <source>
        <dbReference type="SAM" id="MobiDB-lite"/>
    </source>
</evidence>
<evidence type="ECO:0000313" key="4">
    <source>
        <dbReference type="Proteomes" id="UP000308705"/>
    </source>
</evidence>
<gene>
    <name evidence="3" type="ORF">FDA94_16380</name>
</gene>
<keyword evidence="3" id="KW-0482">Metalloprotease</keyword>
<dbReference type="PANTHER" id="PTHR36844:SF1">
    <property type="entry name" value="PROTEASE PRSW"/>
    <property type="match status" value="1"/>
</dbReference>
<feature type="compositionally biased region" description="Basic residues" evidence="1">
    <location>
        <begin position="78"/>
        <end position="90"/>
    </location>
</feature>
<keyword evidence="2" id="KW-1133">Transmembrane helix</keyword>
<keyword evidence="2" id="KW-0812">Transmembrane</keyword>
<dbReference type="InterPro" id="IPR026898">
    <property type="entry name" value="PrsW"/>
</dbReference>
<keyword evidence="2" id="KW-0472">Membrane</keyword>
<keyword evidence="4" id="KW-1185">Reference proteome</keyword>
<feature type="compositionally biased region" description="Basic and acidic residues" evidence="1">
    <location>
        <begin position="54"/>
        <end position="77"/>
    </location>
</feature>
<dbReference type="GO" id="GO:0006508">
    <property type="term" value="P:proteolysis"/>
    <property type="evidence" value="ECO:0007669"/>
    <property type="project" value="UniProtKB-KW"/>
</dbReference>
<dbReference type="OrthoDB" id="9785431at2"/>
<keyword evidence="3" id="KW-0378">Hydrolase</keyword>
<feature type="transmembrane region" description="Helical" evidence="2">
    <location>
        <begin position="279"/>
        <end position="296"/>
    </location>
</feature>
<dbReference type="PANTHER" id="PTHR36844">
    <property type="entry name" value="PROTEASE PRSW"/>
    <property type="match status" value="1"/>
</dbReference>
<feature type="region of interest" description="Disordered" evidence="1">
    <location>
        <begin position="1"/>
        <end position="123"/>
    </location>
</feature>
<organism evidence="3 4">
    <name type="scientific">Herbidospora galbida</name>
    <dbReference type="NCBI Taxonomy" id="2575442"/>
    <lineage>
        <taxon>Bacteria</taxon>
        <taxon>Bacillati</taxon>
        <taxon>Actinomycetota</taxon>
        <taxon>Actinomycetes</taxon>
        <taxon>Streptosporangiales</taxon>
        <taxon>Streptosporangiaceae</taxon>
        <taxon>Herbidospora</taxon>
    </lineage>
</organism>
<evidence type="ECO:0000313" key="3">
    <source>
        <dbReference type="EMBL" id="TKK87755.1"/>
    </source>
</evidence>
<feature type="compositionally biased region" description="Basic residues" evidence="1">
    <location>
        <begin position="98"/>
        <end position="111"/>
    </location>
</feature>
<feature type="transmembrane region" description="Helical" evidence="2">
    <location>
        <begin position="156"/>
        <end position="179"/>
    </location>
</feature>
<feature type="compositionally biased region" description="Low complexity" evidence="1">
    <location>
        <begin position="8"/>
        <end position="18"/>
    </location>
</feature>
<dbReference type="AlphaFoldDB" id="A0A4U3MEU1"/>
<feature type="transmembrane region" description="Helical" evidence="2">
    <location>
        <begin position="131"/>
        <end position="150"/>
    </location>
</feature>
<feature type="transmembrane region" description="Helical" evidence="2">
    <location>
        <begin position="246"/>
        <end position="267"/>
    </location>
</feature>
<comment type="caution">
    <text evidence="3">The sequence shown here is derived from an EMBL/GenBank/DDBJ whole genome shotgun (WGS) entry which is preliminary data.</text>
</comment>